<accession>A0A8H9M8B2</accession>
<dbReference type="AlphaFoldDB" id="A0A8H9M8B2"/>
<gene>
    <name evidence="1" type="ORF">GCM10017566_02470</name>
</gene>
<keyword evidence="2" id="KW-1185">Reference proteome</keyword>
<dbReference type="OrthoDB" id="3685046at2"/>
<reference evidence="1" key="1">
    <citation type="journal article" date="2014" name="Int. J. Syst. Evol. Microbiol.">
        <title>Complete genome sequence of Corynebacterium casei LMG S-19264T (=DSM 44701T), isolated from a smear-ripened cheese.</title>
        <authorList>
            <consortium name="US DOE Joint Genome Institute (JGI-PGF)"/>
            <person name="Walter F."/>
            <person name="Albersmeier A."/>
            <person name="Kalinowski J."/>
            <person name="Ruckert C."/>
        </authorList>
    </citation>
    <scope>NUCLEOTIDE SEQUENCE</scope>
    <source>
        <strain evidence="1">CGMCC 4.7679</strain>
    </source>
</reference>
<name>A0A8H9M8B2_9PSEU</name>
<dbReference type="EMBL" id="BNAV01000001">
    <property type="protein sequence ID" value="GHF33344.1"/>
    <property type="molecule type" value="Genomic_DNA"/>
</dbReference>
<evidence type="ECO:0000313" key="1">
    <source>
        <dbReference type="EMBL" id="GHF33344.1"/>
    </source>
</evidence>
<protein>
    <submittedName>
        <fullName evidence="1">Uncharacterized protein</fullName>
    </submittedName>
</protein>
<sequence>MGFRRGGRETAAARRLRLVTLLELVRRAVELQDDADEVIAACGLPGEPPVSVARRGRQVGAEYARLQGWVLDLCEDDEPGTLARRIGELLSYHTEMLDLSLKLAFPRYRSPRLERRRQELTGLGEPARTLRETEAALRLWLDSTP</sequence>
<dbReference type="RefSeq" id="WP_145937292.1">
    <property type="nucleotide sequence ID" value="NZ_BNAV01000001.1"/>
</dbReference>
<evidence type="ECO:0000313" key="2">
    <source>
        <dbReference type="Proteomes" id="UP000658656"/>
    </source>
</evidence>
<comment type="caution">
    <text evidence="1">The sequence shown here is derived from an EMBL/GenBank/DDBJ whole genome shotgun (WGS) entry which is preliminary data.</text>
</comment>
<organism evidence="1 2">
    <name type="scientific">Amycolatopsis bartoniae</name>
    <dbReference type="NCBI Taxonomy" id="941986"/>
    <lineage>
        <taxon>Bacteria</taxon>
        <taxon>Bacillati</taxon>
        <taxon>Actinomycetota</taxon>
        <taxon>Actinomycetes</taxon>
        <taxon>Pseudonocardiales</taxon>
        <taxon>Pseudonocardiaceae</taxon>
        <taxon>Amycolatopsis</taxon>
    </lineage>
</organism>
<proteinExistence type="predicted"/>
<dbReference type="Proteomes" id="UP000658656">
    <property type="component" value="Unassembled WGS sequence"/>
</dbReference>
<reference evidence="1" key="2">
    <citation type="submission" date="2020-09" db="EMBL/GenBank/DDBJ databases">
        <authorList>
            <person name="Sun Q."/>
            <person name="Zhou Y."/>
        </authorList>
    </citation>
    <scope>NUCLEOTIDE SEQUENCE</scope>
    <source>
        <strain evidence="1">CGMCC 4.7679</strain>
    </source>
</reference>